<name>A0A0G1I0I5_9BACT</name>
<dbReference type="InterPro" id="IPR018746">
    <property type="entry name" value="DUF2298"/>
</dbReference>
<keyword evidence="1" id="KW-1133">Transmembrane helix</keyword>
<feature type="transmembrane region" description="Helical" evidence="1">
    <location>
        <begin position="44"/>
        <end position="62"/>
    </location>
</feature>
<gene>
    <name evidence="2" type="ORF">UW44_C0002G0004</name>
</gene>
<feature type="transmembrane region" description="Helical" evidence="1">
    <location>
        <begin position="107"/>
        <end position="124"/>
    </location>
</feature>
<dbReference type="STRING" id="1618387.UW44_C0002G0004"/>
<reference evidence="2 3" key="1">
    <citation type="journal article" date="2015" name="Nature">
        <title>rRNA introns, odd ribosomes, and small enigmatic genomes across a large radiation of phyla.</title>
        <authorList>
            <person name="Brown C.T."/>
            <person name="Hug L.A."/>
            <person name="Thomas B.C."/>
            <person name="Sharon I."/>
            <person name="Castelle C.J."/>
            <person name="Singh A."/>
            <person name="Wilkins M.J."/>
            <person name="Williams K.H."/>
            <person name="Banfield J.F."/>
        </authorList>
    </citation>
    <scope>NUCLEOTIDE SEQUENCE [LARGE SCALE GENOMIC DNA]</scope>
</reference>
<feature type="transmembrane region" description="Helical" evidence="1">
    <location>
        <begin position="410"/>
        <end position="431"/>
    </location>
</feature>
<feature type="transmembrane region" description="Helical" evidence="1">
    <location>
        <begin position="451"/>
        <end position="469"/>
    </location>
</feature>
<protein>
    <recommendedName>
        <fullName evidence="4">YYY membrane protein</fullName>
    </recommendedName>
</protein>
<dbReference type="AlphaFoldDB" id="A0A0G1I0I5"/>
<evidence type="ECO:0000256" key="1">
    <source>
        <dbReference type="SAM" id="Phobius"/>
    </source>
</evidence>
<dbReference type="EMBL" id="LCIH01000002">
    <property type="protein sequence ID" value="KKT52338.1"/>
    <property type="molecule type" value="Genomic_DNA"/>
</dbReference>
<feature type="transmembrane region" description="Helical" evidence="1">
    <location>
        <begin position="383"/>
        <end position="403"/>
    </location>
</feature>
<dbReference type="PANTHER" id="PTHR10790">
    <property type="entry name" value="TPR-DOMAIN CONTAINING PROTEIN"/>
    <property type="match status" value="1"/>
</dbReference>
<feature type="transmembrane region" description="Helical" evidence="1">
    <location>
        <begin position="68"/>
        <end position="86"/>
    </location>
</feature>
<feature type="transmembrane region" description="Helical" evidence="1">
    <location>
        <begin position="6"/>
        <end position="24"/>
    </location>
</feature>
<feature type="transmembrane region" description="Helical" evidence="1">
    <location>
        <begin position="274"/>
        <end position="292"/>
    </location>
</feature>
<feature type="transmembrane region" description="Helical" evidence="1">
    <location>
        <begin position="215"/>
        <end position="240"/>
    </location>
</feature>
<evidence type="ECO:0000313" key="2">
    <source>
        <dbReference type="EMBL" id="KKT52338.1"/>
    </source>
</evidence>
<dbReference type="PANTHER" id="PTHR10790:SF51">
    <property type="entry name" value="TETRATRICOPEPTIDE REPEAT PROTEIN"/>
    <property type="match status" value="1"/>
</dbReference>
<comment type="caution">
    <text evidence="2">The sequence shown here is derived from an EMBL/GenBank/DDBJ whole genome shotgun (WGS) entry which is preliminary data.</text>
</comment>
<sequence>MIYSDLLIIGRVYLISFLLQLVSFPLTKKLFSRMPDMGYPFSRLVTTLMASLIIWEIANLGLPVNSNFGLLIATFGLILLNYWLILKDGLKSLKISKETIKIIVIEEYLFLVGLLGVAIIRGFLPGIDSLEKFMDFGFINRYLLSPTLPAMDMWQAGKSINYYSFGHFWSSAVIRYFGSSAAVGYNLVLAFIAGLSLSMAFSISHFLGGTKKHMAGMIGGLVGAFATVIAGNTHVIWYFVNHRGLSGYWYADATRFIHNTIHEFPGYSFVVADLHGHLADLPVVLTFVYIFLHWLSSKRLLDEVMMGILFGVMMMTNTWDVAVYGLLLTIAGILMIFRDSSNLIRLLKTAGVILLFMALTALPWFISFQSISSGIRMVQERSPLWQLAVLWTGGIAVSLIAVLTEKRGKLSLPIWTLALCIIMLIIIPELVYAKDIYPDHPRANTMFKLTYQAAIMIGLLTGAVLGKLFDRDRKLLWWWRWPAIFAVGFIFIGTMIFPTVAFPNYYGNFKVYKGLDGEKWLRTEMPERYGVINYLRNNFDGKNMVEAVGDSYTNFNAVSVFSGVPTIQGWRVHEWLWRGGYESVALREAEAREIYESRDSIKVDNLLKKYNVGWIIIGRDERSMYQINEEGLVTLGEKVFQSEETYLIRVK</sequence>
<keyword evidence="1" id="KW-0472">Membrane</keyword>
<dbReference type="Pfam" id="PF10060">
    <property type="entry name" value="DUF2298"/>
    <property type="match status" value="2"/>
</dbReference>
<proteinExistence type="predicted"/>
<feature type="transmembrane region" description="Helical" evidence="1">
    <location>
        <begin position="321"/>
        <end position="337"/>
    </location>
</feature>
<feature type="transmembrane region" description="Helical" evidence="1">
    <location>
        <begin position="183"/>
        <end position="203"/>
    </location>
</feature>
<dbReference type="Proteomes" id="UP000034006">
    <property type="component" value="Unassembled WGS sequence"/>
</dbReference>
<feature type="transmembrane region" description="Helical" evidence="1">
    <location>
        <begin position="349"/>
        <end position="371"/>
    </location>
</feature>
<keyword evidence="1" id="KW-0812">Transmembrane</keyword>
<organism evidence="2 3">
    <name type="scientific">Candidatus Collierbacteria bacterium GW2011_GWB2_44_22</name>
    <dbReference type="NCBI Taxonomy" id="1618387"/>
    <lineage>
        <taxon>Bacteria</taxon>
        <taxon>Candidatus Collieribacteriota</taxon>
    </lineage>
</organism>
<evidence type="ECO:0008006" key="4">
    <source>
        <dbReference type="Google" id="ProtNLM"/>
    </source>
</evidence>
<accession>A0A0G1I0I5</accession>
<feature type="transmembrane region" description="Helical" evidence="1">
    <location>
        <begin position="481"/>
        <end position="502"/>
    </location>
</feature>
<evidence type="ECO:0000313" key="3">
    <source>
        <dbReference type="Proteomes" id="UP000034006"/>
    </source>
</evidence>